<feature type="signal peptide" evidence="1">
    <location>
        <begin position="1"/>
        <end position="21"/>
    </location>
</feature>
<accession>A0ABT2W6I7</accession>
<dbReference type="EMBL" id="JAOTEM010000001">
    <property type="protein sequence ID" value="MCU7616325.1"/>
    <property type="molecule type" value="Genomic_DNA"/>
</dbReference>
<reference evidence="4" key="1">
    <citation type="submission" date="2023-07" db="EMBL/GenBank/DDBJ databases">
        <title>Chryseobacterium sp. strain PBS4-4 Genome sequencing and assembly.</title>
        <authorList>
            <person name="Jung Y."/>
        </authorList>
    </citation>
    <scope>NUCLEOTIDE SEQUENCE [LARGE SCALE GENOMIC DNA]</scope>
    <source>
        <strain evidence="4">PBS4-4</strain>
    </source>
</reference>
<comment type="caution">
    <text evidence="3">The sequence shown here is derived from an EMBL/GenBank/DDBJ whole genome shotgun (WGS) entry which is preliminary data.</text>
</comment>
<dbReference type="Gene3D" id="3.40.50.1820">
    <property type="entry name" value="alpha/beta hydrolase"/>
    <property type="match status" value="1"/>
</dbReference>
<keyword evidence="4" id="KW-1185">Reference proteome</keyword>
<dbReference type="PANTHER" id="PTHR37017">
    <property type="entry name" value="AB HYDROLASE-1 DOMAIN-CONTAINING PROTEIN-RELATED"/>
    <property type="match status" value="1"/>
</dbReference>
<dbReference type="Proteomes" id="UP001208649">
    <property type="component" value="Unassembled WGS sequence"/>
</dbReference>
<evidence type="ECO:0000259" key="2">
    <source>
        <dbReference type="Pfam" id="PF12697"/>
    </source>
</evidence>
<feature type="domain" description="AB hydrolase-1" evidence="2">
    <location>
        <begin position="32"/>
        <end position="242"/>
    </location>
</feature>
<dbReference type="Pfam" id="PF12697">
    <property type="entry name" value="Abhydrolase_6"/>
    <property type="match status" value="1"/>
</dbReference>
<dbReference type="GO" id="GO:0016787">
    <property type="term" value="F:hydrolase activity"/>
    <property type="evidence" value="ECO:0007669"/>
    <property type="project" value="UniProtKB-KW"/>
</dbReference>
<feature type="chain" id="PRO_5047529888" evidence="1">
    <location>
        <begin position="22"/>
        <end position="252"/>
    </location>
</feature>
<keyword evidence="3" id="KW-0378">Hydrolase</keyword>
<dbReference type="RefSeq" id="WP_263001777.1">
    <property type="nucleotide sequence ID" value="NZ_JAOTEM010000001.1"/>
</dbReference>
<evidence type="ECO:0000313" key="3">
    <source>
        <dbReference type="EMBL" id="MCU7616325.1"/>
    </source>
</evidence>
<proteinExistence type="predicted"/>
<organism evidence="3 4">
    <name type="scientific">Chryseobacterium edaphi</name>
    <dbReference type="NCBI Taxonomy" id="2976532"/>
    <lineage>
        <taxon>Bacteria</taxon>
        <taxon>Pseudomonadati</taxon>
        <taxon>Bacteroidota</taxon>
        <taxon>Flavobacteriia</taxon>
        <taxon>Flavobacteriales</taxon>
        <taxon>Weeksellaceae</taxon>
        <taxon>Chryseobacterium group</taxon>
        <taxon>Chryseobacterium</taxon>
    </lineage>
</organism>
<evidence type="ECO:0000256" key="1">
    <source>
        <dbReference type="SAM" id="SignalP"/>
    </source>
</evidence>
<protein>
    <submittedName>
        <fullName evidence="3">Alpha/beta hydrolase</fullName>
    </submittedName>
</protein>
<dbReference type="InterPro" id="IPR029058">
    <property type="entry name" value="AB_hydrolase_fold"/>
</dbReference>
<dbReference type="SUPFAM" id="SSF53474">
    <property type="entry name" value="alpha/beta-Hydrolases"/>
    <property type="match status" value="1"/>
</dbReference>
<name>A0ABT2W6I7_9FLAO</name>
<keyword evidence="1" id="KW-0732">Signal</keyword>
<dbReference type="InterPro" id="IPR000073">
    <property type="entry name" value="AB_hydrolase_1"/>
</dbReference>
<dbReference type="PANTHER" id="PTHR37017:SF11">
    <property type="entry name" value="ESTERASE_LIPASE_THIOESTERASE DOMAIN-CONTAINING PROTEIN"/>
    <property type="match status" value="1"/>
</dbReference>
<gene>
    <name evidence="3" type="ORF">NZ698_03885</name>
</gene>
<sequence length="252" mass="27178">MKLLKSIIAFAILFLAVNVNAQNKDNSKKPTIIFVHGLFADGSSWSEVIPTLLATGYDVISVQNPTNSLAEDVAFTKRAIDRAAGPVILIGHSWGGFVITEAGNDPKVKGLVYVAALAPDKGETLPGLSATAPATELGKYFAQSNGYMTLTREGVQKVFAEDLSPSQQDVVYATQNAANGKVFADTVTEAAWKTKPSWFVVAKSDKSLHPDLQRFFVKRMKAKSIEVDASHVVMISKPKEVLKLILEAANSK</sequence>
<dbReference type="InterPro" id="IPR052897">
    <property type="entry name" value="Sec-Metab_Biosynth_Hydrolase"/>
</dbReference>
<evidence type="ECO:0000313" key="4">
    <source>
        <dbReference type="Proteomes" id="UP001208649"/>
    </source>
</evidence>